<name>A0AAE8SYU9_9PEZI</name>
<gene>
    <name evidence="1" type="ORF">DNG_08958</name>
</gene>
<dbReference type="AlphaFoldDB" id="A0AAE8SYU9"/>
<protein>
    <submittedName>
        <fullName evidence="1">Uncharacterized protein</fullName>
    </submittedName>
</protein>
<accession>A0AAE8SYU9</accession>
<evidence type="ECO:0000313" key="1">
    <source>
        <dbReference type="EMBL" id="SPO06269.1"/>
    </source>
</evidence>
<sequence length="392" mass="44536">MPSTSINPQSQSAFVTRLVTLPTEVRDAIYLELWRSSGNLRQHIVWHGDGADRHFCRWPCTTTYRVKDELQAELEKLRCELGIPLGRDMQKTQDMDNPLASRLINSNRRLQSPWINHWACGERVNQKHGLGVYHCFTTSGPICFKKNLVDKDKPRIPFQSAYLPMLLSCKLLSEQCLKSIYESITFVFTDLRSVQMFFGYCKLPPPMDSWHKVGITPPGFFKFARTLELSITPEFPALVVCANHDLPGLEGRHSIYDFHWLRLDLFQNLSTLNIWIPARSTTWSIEDSDLGYDYTGITEFDADGLAHILAPFKNVANVTISTPLGPGIGPEEGFMEGAAVRVYKRGSGDRFHPPLYMVNPGGTFDRYIHTSETREVRLACNGGGYVVMEEVR</sequence>
<keyword evidence="2" id="KW-1185">Reference proteome</keyword>
<dbReference type="Proteomes" id="UP001187682">
    <property type="component" value="Unassembled WGS sequence"/>
</dbReference>
<comment type="caution">
    <text evidence="1">The sequence shown here is derived from an EMBL/GenBank/DDBJ whole genome shotgun (WGS) entry which is preliminary data.</text>
</comment>
<reference evidence="1" key="1">
    <citation type="submission" date="2018-03" db="EMBL/GenBank/DDBJ databases">
        <authorList>
            <person name="Guldener U."/>
        </authorList>
    </citation>
    <scope>NUCLEOTIDE SEQUENCE</scope>
</reference>
<organism evidence="1 2">
    <name type="scientific">Cephalotrichum gorgonifer</name>
    <dbReference type="NCBI Taxonomy" id="2041049"/>
    <lineage>
        <taxon>Eukaryota</taxon>
        <taxon>Fungi</taxon>
        <taxon>Dikarya</taxon>
        <taxon>Ascomycota</taxon>
        <taxon>Pezizomycotina</taxon>
        <taxon>Sordariomycetes</taxon>
        <taxon>Hypocreomycetidae</taxon>
        <taxon>Microascales</taxon>
        <taxon>Microascaceae</taxon>
        <taxon>Cephalotrichum</taxon>
    </lineage>
</organism>
<proteinExistence type="predicted"/>
<dbReference type="EMBL" id="ONZQ02000015">
    <property type="protein sequence ID" value="SPO06269.1"/>
    <property type="molecule type" value="Genomic_DNA"/>
</dbReference>
<evidence type="ECO:0000313" key="2">
    <source>
        <dbReference type="Proteomes" id="UP001187682"/>
    </source>
</evidence>